<dbReference type="EMBL" id="JAXQNO010000011">
    <property type="protein sequence ID" value="KAK4788745.1"/>
    <property type="molecule type" value="Genomic_DNA"/>
</dbReference>
<feature type="region of interest" description="Disordered" evidence="18">
    <location>
        <begin position="969"/>
        <end position="989"/>
    </location>
</feature>
<keyword evidence="23" id="KW-1185">Reference proteome</keyword>
<keyword evidence="16" id="KW-0325">Glycoprotein</keyword>
<feature type="compositionally biased region" description="Basic and acidic residues" evidence="18">
    <location>
        <begin position="980"/>
        <end position="989"/>
    </location>
</feature>
<protein>
    <recommendedName>
        <fullName evidence="21">Protein kinase domain-containing protein</fullName>
    </recommendedName>
</protein>
<keyword evidence="8 20" id="KW-0732">Signal</keyword>
<dbReference type="Gene3D" id="1.10.510.10">
    <property type="entry name" value="Transferase(Phosphotransferase) domain 1"/>
    <property type="match status" value="1"/>
</dbReference>
<dbReference type="AlphaFoldDB" id="A0AAN7LMU5"/>
<keyword evidence="13 19" id="KW-1133">Transmembrane helix</keyword>
<evidence type="ECO:0000256" key="10">
    <source>
        <dbReference type="ARBA" id="ARBA00022741"/>
    </source>
</evidence>
<evidence type="ECO:0000256" key="3">
    <source>
        <dbReference type="ARBA" id="ARBA00008684"/>
    </source>
</evidence>
<evidence type="ECO:0000256" key="5">
    <source>
        <dbReference type="ARBA" id="ARBA00022614"/>
    </source>
</evidence>
<keyword evidence="6" id="KW-0808">Transferase</keyword>
<keyword evidence="15" id="KW-0675">Receptor</keyword>
<dbReference type="PANTHER" id="PTHR48053">
    <property type="entry name" value="LEUCINE RICH REPEAT FAMILY PROTEIN, EXPRESSED"/>
    <property type="match status" value="1"/>
</dbReference>
<dbReference type="Pfam" id="PF00069">
    <property type="entry name" value="Pkinase"/>
    <property type="match status" value="1"/>
</dbReference>
<evidence type="ECO:0000256" key="6">
    <source>
        <dbReference type="ARBA" id="ARBA00022679"/>
    </source>
</evidence>
<feature type="binding site" evidence="17">
    <location>
        <position position="718"/>
    </location>
    <ligand>
        <name>ATP</name>
        <dbReference type="ChEBI" id="CHEBI:30616"/>
    </ligand>
</feature>
<dbReference type="GO" id="GO:0005524">
    <property type="term" value="F:ATP binding"/>
    <property type="evidence" value="ECO:0007669"/>
    <property type="project" value="UniProtKB-UniRule"/>
</dbReference>
<comment type="similarity">
    <text evidence="4">Belongs to the RLP family.</text>
</comment>
<evidence type="ECO:0000256" key="19">
    <source>
        <dbReference type="SAM" id="Phobius"/>
    </source>
</evidence>
<evidence type="ECO:0000256" key="12">
    <source>
        <dbReference type="ARBA" id="ARBA00022840"/>
    </source>
</evidence>
<evidence type="ECO:0000256" key="11">
    <source>
        <dbReference type="ARBA" id="ARBA00022777"/>
    </source>
</evidence>
<keyword evidence="10 17" id="KW-0547">Nucleotide-binding</keyword>
<dbReference type="Pfam" id="PF00560">
    <property type="entry name" value="LRR_1"/>
    <property type="match status" value="4"/>
</dbReference>
<proteinExistence type="inferred from homology"/>
<dbReference type="PROSITE" id="PS50011">
    <property type="entry name" value="PROTEIN_KINASE_DOM"/>
    <property type="match status" value="1"/>
</dbReference>
<dbReference type="FunFam" id="3.80.10.10:FF:000129">
    <property type="entry name" value="Leucine-rich repeat receptor-like kinase"/>
    <property type="match status" value="1"/>
</dbReference>
<dbReference type="GO" id="GO:0004672">
    <property type="term" value="F:protein kinase activity"/>
    <property type="evidence" value="ECO:0007669"/>
    <property type="project" value="InterPro"/>
</dbReference>
<dbReference type="FunFam" id="3.80.10.10:FF:000215">
    <property type="entry name" value="Receptor-like protein kinase HSL1"/>
    <property type="match status" value="1"/>
</dbReference>
<comment type="subcellular location">
    <subcellularLocation>
        <location evidence="1">Cell membrane</location>
    </subcellularLocation>
    <subcellularLocation>
        <location evidence="2">Membrane</location>
        <topology evidence="2">Single-pass type I membrane protein</topology>
    </subcellularLocation>
</comment>
<accession>A0AAN7LMU5</accession>
<dbReference type="GO" id="GO:0005886">
    <property type="term" value="C:plasma membrane"/>
    <property type="evidence" value="ECO:0007669"/>
    <property type="project" value="UniProtKB-SubCell"/>
</dbReference>
<dbReference type="FunFam" id="3.80.10.10:FF:000041">
    <property type="entry name" value="LRR receptor-like serine/threonine-protein kinase ERECTA"/>
    <property type="match status" value="1"/>
</dbReference>
<dbReference type="PANTHER" id="PTHR48053:SF159">
    <property type="entry name" value="PROTEIN KINASE DOMAIN-CONTAINING PROTEIN"/>
    <property type="match status" value="1"/>
</dbReference>
<dbReference type="FunFam" id="1.10.510.10:FF:000365">
    <property type="entry name" value="Leucine-rich repeat receptor-like serine/threonine-protein kinase At1g17230"/>
    <property type="match status" value="1"/>
</dbReference>
<dbReference type="InterPro" id="IPR003591">
    <property type="entry name" value="Leu-rich_rpt_typical-subtyp"/>
</dbReference>
<dbReference type="Gene3D" id="3.30.200.20">
    <property type="entry name" value="Phosphorylase Kinase, domain 1"/>
    <property type="match status" value="1"/>
</dbReference>
<evidence type="ECO:0000256" key="20">
    <source>
        <dbReference type="SAM" id="SignalP"/>
    </source>
</evidence>
<feature type="transmembrane region" description="Helical" evidence="19">
    <location>
        <begin position="615"/>
        <end position="634"/>
    </location>
</feature>
<evidence type="ECO:0000256" key="14">
    <source>
        <dbReference type="ARBA" id="ARBA00023136"/>
    </source>
</evidence>
<evidence type="ECO:0000256" key="4">
    <source>
        <dbReference type="ARBA" id="ARBA00009592"/>
    </source>
</evidence>
<evidence type="ECO:0000256" key="7">
    <source>
        <dbReference type="ARBA" id="ARBA00022692"/>
    </source>
</evidence>
<dbReference type="SUPFAM" id="SSF52047">
    <property type="entry name" value="RNI-like"/>
    <property type="match status" value="1"/>
</dbReference>
<evidence type="ECO:0000259" key="21">
    <source>
        <dbReference type="PROSITE" id="PS50011"/>
    </source>
</evidence>
<dbReference type="Pfam" id="PF08263">
    <property type="entry name" value="LRRNT_2"/>
    <property type="match status" value="1"/>
</dbReference>
<feature type="chain" id="PRO_5042825766" description="Protein kinase domain-containing protein" evidence="20">
    <location>
        <begin position="23"/>
        <end position="989"/>
    </location>
</feature>
<dbReference type="Gene3D" id="3.80.10.10">
    <property type="entry name" value="Ribonuclease Inhibitor"/>
    <property type="match status" value="4"/>
</dbReference>
<evidence type="ECO:0000256" key="2">
    <source>
        <dbReference type="ARBA" id="ARBA00004479"/>
    </source>
</evidence>
<sequence>MAEFQRLCLAIFMLHLSVPVIASPVIETEALLQFKSLLEDPLNALESWKPGSGSPCGFLGVTCDMTMQNVLHVSLENLSISGRISPSISKLRSLTSLSLASNFITGKLPHEIANCSNLRILNLTRNEMVGNLPDLSRLQNLQVLDLSANYFTGEVPRWVGNLTGLASLVLGDNDYDEGEIPVSIGNLKKMRWLYLGQSRLRGEIPNEIFQLSSLQILDMSINRISGNLSKSISSLHNLVKLELFANMLTGEIPPELANLTFLQEVDISANKFYGKLPAEIGNMEMLRIFQCYENDFSGELPQGFSNSRNLIVLSIYKNNFSGNFPENLGRFSPLEGIDISENQFSSEFPRFLCQNRKLRFLLAVENNFYGNFPNSYADCKSLERLRVTWNHLSGTVADGVWALPNVKMIDFGSNQFSGRIPSSVRYSTNLEQLVLQKNRFSGELPVEISQLRNLQRLYLNNNNFSGIIPPEFGNLRQLWSLHLEANSITGHIPPELSRCTKLVDLNLALNSLSGEIPTSISSMSSLNSLNISGNQLVGLIPESLNKLKLSSIDLSQNRLSGEIPTNLLIMGGEKAFLGNEGLCADLSSKSTVTDPQIPTCRTRPSRKNHSLLDKLVLFSLMVSALFAFLVGLLITSYRNFKLVEGGIHDQEKGDFLRQDKKPDNDMIKWKFTSFHQVEIDAEEICNLEEANLIGSGGTGQVYRLELKKSCGNLTVAVKQLKEEAGVKPSLMEVETLGKIRHRNILKLYACLIKGGSGYLVFEYMANGTLFQALHGPLKGKLPKLDWYQRYCIALGAAKGIAYLHHYCSPPIIHRDIKSANILLDEDYEPKIADFGVAKVVESAPEGNGNFSCFAGTHGYIAPELAYTLRVSEKSDVYSFGVVLLELITGKRPIEEEFGEGKDIVHWVLAHLNSRENALMLLDAEVVSGLNKEDMIKVLKVAVLCTSIQPSLRPTMKDVVKMLEDADPFSFRSSDEGEGEGSDKSQKISF</sequence>
<evidence type="ECO:0000313" key="22">
    <source>
        <dbReference type="EMBL" id="KAK4788745.1"/>
    </source>
</evidence>
<keyword evidence="9" id="KW-0677">Repeat</keyword>
<dbReference type="SMART" id="SM00220">
    <property type="entry name" value="S_TKc"/>
    <property type="match status" value="1"/>
</dbReference>
<name>A0AAN7LMU5_TRANT</name>
<reference evidence="22 23" key="1">
    <citation type="journal article" date="2023" name="Hortic Res">
        <title>Pangenome of water caltrop reveals structural variations and asymmetric subgenome divergence after allopolyploidization.</title>
        <authorList>
            <person name="Zhang X."/>
            <person name="Chen Y."/>
            <person name="Wang L."/>
            <person name="Yuan Y."/>
            <person name="Fang M."/>
            <person name="Shi L."/>
            <person name="Lu R."/>
            <person name="Comes H.P."/>
            <person name="Ma Y."/>
            <person name="Chen Y."/>
            <person name="Huang G."/>
            <person name="Zhou Y."/>
            <person name="Zheng Z."/>
            <person name="Qiu Y."/>
        </authorList>
    </citation>
    <scope>NUCLEOTIDE SEQUENCE [LARGE SCALE GENOMIC DNA]</scope>
    <source>
        <strain evidence="22">F231</strain>
    </source>
</reference>
<feature type="domain" description="Protein kinase" evidence="21">
    <location>
        <begin position="687"/>
        <end position="969"/>
    </location>
</feature>
<evidence type="ECO:0000256" key="8">
    <source>
        <dbReference type="ARBA" id="ARBA00022729"/>
    </source>
</evidence>
<dbReference type="InterPro" id="IPR001611">
    <property type="entry name" value="Leu-rich_rpt"/>
</dbReference>
<evidence type="ECO:0000256" key="16">
    <source>
        <dbReference type="ARBA" id="ARBA00023180"/>
    </source>
</evidence>
<dbReference type="InterPro" id="IPR008271">
    <property type="entry name" value="Ser/Thr_kinase_AS"/>
</dbReference>
<dbReference type="PROSITE" id="PS00107">
    <property type="entry name" value="PROTEIN_KINASE_ATP"/>
    <property type="match status" value="1"/>
</dbReference>
<keyword evidence="11" id="KW-0418">Kinase</keyword>
<gene>
    <name evidence="22" type="ORF">SAY86_020064</name>
</gene>
<feature type="signal peptide" evidence="20">
    <location>
        <begin position="1"/>
        <end position="22"/>
    </location>
</feature>
<comment type="similarity">
    <text evidence="3">Belongs to the protein kinase superfamily. Ser/Thr protein kinase family.</text>
</comment>
<dbReference type="InterPro" id="IPR032675">
    <property type="entry name" value="LRR_dom_sf"/>
</dbReference>
<dbReference type="SMART" id="SM00369">
    <property type="entry name" value="LRR_TYP"/>
    <property type="match status" value="7"/>
</dbReference>
<evidence type="ECO:0000256" key="13">
    <source>
        <dbReference type="ARBA" id="ARBA00022989"/>
    </source>
</evidence>
<dbReference type="InterPro" id="IPR013210">
    <property type="entry name" value="LRR_N_plant-typ"/>
</dbReference>
<dbReference type="InterPro" id="IPR000719">
    <property type="entry name" value="Prot_kinase_dom"/>
</dbReference>
<dbReference type="InterPro" id="IPR051716">
    <property type="entry name" value="Plant_RL_S/T_kinase"/>
</dbReference>
<keyword evidence="7 19" id="KW-0812">Transmembrane</keyword>
<keyword evidence="12 17" id="KW-0067">ATP-binding</keyword>
<evidence type="ECO:0000256" key="15">
    <source>
        <dbReference type="ARBA" id="ARBA00023170"/>
    </source>
</evidence>
<dbReference type="InterPro" id="IPR017441">
    <property type="entry name" value="Protein_kinase_ATP_BS"/>
</dbReference>
<dbReference type="PROSITE" id="PS00108">
    <property type="entry name" value="PROTEIN_KINASE_ST"/>
    <property type="match status" value="1"/>
</dbReference>
<dbReference type="SUPFAM" id="SSF56112">
    <property type="entry name" value="Protein kinase-like (PK-like)"/>
    <property type="match status" value="1"/>
</dbReference>
<dbReference type="InterPro" id="IPR011009">
    <property type="entry name" value="Kinase-like_dom_sf"/>
</dbReference>
<keyword evidence="14 19" id="KW-0472">Membrane</keyword>
<dbReference type="Pfam" id="PF13855">
    <property type="entry name" value="LRR_8"/>
    <property type="match status" value="1"/>
</dbReference>
<dbReference type="Proteomes" id="UP001346149">
    <property type="component" value="Unassembled WGS sequence"/>
</dbReference>
<comment type="caution">
    <text evidence="22">The sequence shown here is derived from an EMBL/GenBank/DDBJ whole genome shotgun (WGS) entry which is preliminary data.</text>
</comment>
<evidence type="ECO:0000256" key="18">
    <source>
        <dbReference type="SAM" id="MobiDB-lite"/>
    </source>
</evidence>
<dbReference type="SUPFAM" id="SSF52058">
    <property type="entry name" value="L domain-like"/>
    <property type="match status" value="1"/>
</dbReference>
<evidence type="ECO:0000256" key="1">
    <source>
        <dbReference type="ARBA" id="ARBA00004236"/>
    </source>
</evidence>
<evidence type="ECO:0000256" key="17">
    <source>
        <dbReference type="PROSITE-ProRule" id="PRU10141"/>
    </source>
</evidence>
<evidence type="ECO:0000256" key="9">
    <source>
        <dbReference type="ARBA" id="ARBA00022737"/>
    </source>
</evidence>
<keyword evidence="5" id="KW-0433">Leucine-rich repeat</keyword>
<evidence type="ECO:0000313" key="23">
    <source>
        <dbReference type="Proteomes" id="UP001346149"/>
    </source>
</evidence>
<organism evidence="22 23">
    <name type="scientific">Trapa natans</name>
    <name type="common">Water chestnut</name>
    <dbReference type="NCBI Taxonomy" id="22666"/>
    <lineage>
        <taxon>Eukaryota</taxon>
        <taxon>Viridiplantae</taxon>
        <taxon>Streptophyta</taxon>
        <taxon>Embryophyta</taxon>
        <taxon>Tracheophyta</taxon>
        <taxon>Spermatophyta</taxon>
        <taxon>Magnoliopsida</taxon>
        <taxon>eudicotyledons</taxon>
        <taxon>Gunneridae</taxon>
        <taxon>Pentapetalae</taxon>
        <taxon>rosids</taxon>
        <taxon>malvids</taxon>
        <taxon>Myrtales</taxon>
        <taxon>Lythraceae</taxon>
        <taxon>Trapa</taxon>
    </lineage>
</organism>